<proteinExistence type="predicted"/>
<evidence type="ECO:0000313" key="2">
    <source>
        <dbReference type="Proteomes" id="UP000595362"/>
    </source>
</evidence>
<organism evidence="1 2">
    <name type="scientific">Micavibrio aeruginosavorus</name>
    <dbReference type="NCBI Taxonomy" id="349221"/>
    <lineage>
        <taxon>Bacteria</taxon>
        <taxon>Pseudomonadati</taxon>
        <taxon>Bdellovibrionota</taxon>
        <taxon>Bdellovibrionia</taxon>
        <taxon>Bdellovibrionales</taxon>
        <taxon>Pseudobdellovibrionaceae</taxon>
        <taxon>Micavibrio</taxon>
    </lineage>
</organism>
<dbReference type="EMBL" id="CP066681">
    <property type="protein sequence ID" value="QQG36445.1"/>
    <property type="molecule type" value="Genomic_DNA"/>
</dbReference>
<protein>
    <submittedName>
        <fullName evidence="1">Uncharacterized protein</fullName>
    </submittedName>
</protein>
<evidence type="ECO:0000313" key="1">
    <source>
        <dbReference type="EMBL" id="QQG36445.1"/>
    </source>
</evidence>
<reference evidence="1 2" key="1">
    <citation type="submission" date="2020-07" db="EMBL/GenBank/DDBJ databases">
        <title>Huge and variable diversity of episymbiotic CPR bacteria and DPANN archaea in groundwater ecosystems.</title>
        <authorList>
            <person name="He C.Y."/>
            <person name="Keren R."/>
            <person name="Whittaker M."/>
            <person name="Farag I.F."/>
            <person name="Doudna J."/>
            <person name="Cate J.H.D."/>
            <person name="Banfield J.F."/>
        </authorList>
    </citation>
    <scope>NUCLEOTIDE SEQUENCE [LARGE SCALE GENOMIC DNA]</scope>
    <source>
        <strain evidence="1">NC_groundwater_70_Ag_B-0.1um_54_66</strain>
    </source>
</reference>
<dbReference type="Proteomes" id="UP000595362">
    <property type="component" value="Chromosome"/>
</dbReference>
<sequence length="396" mass="44304">MNLHDILRDFITQQFVYQQKWFMSDSSDNVYWGYFEEYVLLGMMEMAEQLTGIGEMQVFSFGAILDAKEQLETQRLIQEKTAQAQRDYHPDMGMCTIGTAAISLAASDRSGETAAVILNKRMIDRQLSLKNSPGHESMTSDVEGRIEQLRRRFCDRHSNTGNTNQICLAAASGPNINKDIDYAGTVGLKRTINMNLVNGAVDSDDENIMALATNLYGGTVFQRTRTPANIELDNEKSWETGIATDFLDKRAITAKRNLAQNSFNAIVGMRSAGSGASANVGNYIHAIFNQLGVGTTAEARQMLGNNPSYYALLEAISQKIYQDPEFYTNLYDAPANVLRKNVAMQAINLMLDRDTFKSELRTEALLSLWLETELARYQSDISNDMNLMTDQELPLP</sequence>
<name>A0A7T5UHH7_9BACT</name>
<gene>
    <name evidence="1" type="ORF">HYS17_01240</name>
</gene>
<accession>A0A7T5UHH7</accession>
<dbReference type="AlphaFoldDB" id="A0A7T5UHH7"/>